<protein>
    <submittedName>
        <fullName evidence="1">Uncharacterized protein</fullName>
    </submittedName>
</protein>
<organism evidence="1 2">
    <name type="scientific">Staphylococcus gallinarum</name>
    <dbReference type="NCBI Taxonomy" id="1293"/>
    <lineage>
        <taxon>Bacteria</taxon>
        <taxon>Bacillati</taxon>
        <taxon>Bacillota</taxon>
        <taxon>Bacilli</taxon>
        <taxon>Bacillales</taxon>
        <taxon>Staphylococcaceae</taxon>
        <taxon>Staphylococcus</taxon>
    </lineage>
</organism>
<dbReference type="Proteomes" id="UP000255277">
    <property type="component" value="Unassembled WGS sequence"/>
</dbReference>
<proteinExistence type="predicted"/>
<accession>A0A380FGJ4</accession>
<reference evidence="1 2" key="1">
    <citation type="submission" date="2018-06" db="EMBL/GenBank/DDBJ databases">
        <authorList>
            <consortium name="Pathogen Informatics"/>
            <person name="Doyle S."/>
        </authorList>
    </citation>
    <scope>NUCLEOTIDE SEQUENCE [LARGE SCALE GENOMIC DNA]</scope>
    <source>
        <strain evidence="1 2">NCTC12195</strain>
    </source>
</reference>
<evidence type="ECO:0000313" key="1">
    <source>
        <dbReference type="EMBL" id="SUM32581.1"/>
    </source>
</evidence>
<sequence length="36" mass="4176">MILKLFFPDYNVIGISEIIEGSTWKRQVIPLKLTLV</sequence>
<dbReference type="EMBL" id="UHDK01000001">
    <property type="protein sequence ID" value="SUM32581.1"/>
    <property type="molecule type" value="Genomic_DNA"/>
</dbReference>
<evidence type="ECO:0000313" key="2">
    <source>
        <dbReference type="Proteomes" id="UP000255277"/>
    </source>
</evidence>
<name>A0A380FGJ4_STAGA</name>
<dbReference type="AlphaFoldDB" id="A0A380FGJ4"/>
<gene>
    <name evidence="1" type="ORF">NCTC12195_02027</name>
</gene>